<proteinExistence type="predicted"/>
<reference evidence="2 3" key="1">
    <citation type="journal article" date="2023" name="BMC Biotechnol.">
        <title>Vitis rotundifolia cv Carlos genome sequencing.</title>
        <authorList>
            <person name="Huff M."/>
            <person name="Hulse-Kemp A."/>
            <person name="Scheffler B."/>
            <person name="Youngblood R."/>
            <person name="Simpson S."/>
            <person name="Babiker E."/>
            <person name="Staton M."/>
        </authorList>
    </citation>
    <scope>NUCLEOTIDE SEQUENCE [LARGE SCALE GENOMIC DNA]</scope>
    <source>
        <tissue evidence="2">Leaf</tissue>
    </source>
</reference>
<dbReference type="Pfam" id="PF03080">
    <property type="entry name" value="Neprosin"/>
    <property type="match status" value="1"/>
</dbReference>
<evidence type="ECO:0000313" key="2">
    <source>
        <dbReference type="EMBL" id="KAJ9681476.1"/>
    </source>
</evidence>
<comment type="caution">
    <text evidence="2">The sequence shown here is derived from an EMBL/GenBank/DDBJ whole genome shotgun (WGS) entry which is preliminary data.</text>
</comment>
<evidence type="ECO:0000259" key="1">
    <source>
        <dbReference type="Pfam" id="PF03080"/>
    </source>
</evidence>
<name>A0AA39DEW7_VITRO</name>
<feature type="domain" description="Neprosin PEP catalytic" evidence="1">
    <location>
        <begin position="1"/>
        <end position="55"/>
    </location>
</feature>
<protein>
    <recommendedName>
        <fullName evidence="1">Neprosin PEP catalytic domain-containing protein</fullName>
    </recommendedName>
</protein>
<accession>A0AA39DEW7</accession>
<sequence>MGSGHFDGEGIGGACYISGMQYQTAAGGNFVDIDPALKALVDSPPCYKASMPSYESTGYKASNL</sequence>
<dbReference type="Proteomes" id="UP001168098">
    <property type="component" value="Unassembled WGS sequence"/>
</dbReference>
<dbReference type="EMBL" id="JARBHA010000015">
    <property type="protein sequence ID" value="KAJ9681476.1"/>
    <property type="molecule type" value="Genomic_DNA"/>
</dbReference>
<organism evidence="2 3">
    <name type="scientific">Vitis rotundifolia</name>
    <name type="common">Muscadine grape</name>
    <dbReference type="NCBI Taxonomy" id="103349"/>
    <lineage>
        <taxon>Eukaryota</taxon>
        <taxon>Viridiplantae</taxon>
        <taxon>Streptophyta</taxon>
        <taxon>Embryophyta</taxon>
        <taxon>Tracheophyta</taxon>
        <taxon>Spermatophyta</taxon>
        <taxon>Magnoliopsida</taxon>
        <taxon>eudicotyledons</taxon>
        <taxon>Gunneridae</taxon>
        <taxon>Pentapetalae</taxon>
        <taxon>rosids</taxon>
        <taxon>Vitales</taxon>
        <taxon>Vitaceae</taxon>
        <taxon>Viteae</taxon>
        <taxon>Vitis</taxon>
    </lineage>
</organism>
<evidence type="ECO:0000313" key="3">
    <source>
        <dbReference type="Proteomes" id="UP001168098"/>
    </source>
</evidence>
<dbReference type="AlphaFoldDB" id="A0AA39DEW7"/>
<gene>
    <name evidence="2" type="ORF">PVL29_020375</name>
</gene>
<dbReference type="InterPro" id="IPR004314">
    <property type="entry name" value="Neprosin"/>
</dbReference>
<keyword evidence="3" id="KW-1185">Reference proteome</keyword>